<comment type="caution">
    <text evidence="1">The sequence shown here is derived from an EMBL/GenBank/DDBJ whole genome shotgun (WGS) entry which is preliminary data.</text>
</comment>
<dbReference type="SUPFAM" id="SSF56801">
    <property type="entry name" value="Acetyl-CoA synthetase-like"/>
    <property type="match status" value="1"/>
</dbReference>
<accession>A0A5B1AEK1</accession>
<gene>
    <name evidence="1" type="ORF">F0Q45_27310</name>
</gene>
<evidence type="ECO:0000313" key="1">
    <source>
        <dbReference type="EMBL" id="KAA1234677.1"/>
    </source>
</evidence>
<reference evidence="1 2" key="1">
    <citation type="submission" date="2019-09" db="EMBL/GenBank/DDBJ databases">
        <title>Report of infection by Mycobacterium simiae a patient suffering from pulmonary tuberculosis.</title>
        <authorList>
            <person name="Mohanty P.S."/>
            <person name="Bansal A.K."/>
            <person name="Singh H."/>
            <person name="Sharma S."/>
            <person name="Patil S.A."/>
            <person name="Upadhaya P."/>
            <person name="Singh P.K."/>
            <person name="Kumar D."/>
            <person name="Kumar S."/>
            <person name="Singh R.K."/>
            <person name="Chaudhary B."/>
        </authorList>
    </citation>
    <scope>NUCLEOTIDE SEQUENCE [LARGE SCALE GENOMIC DNA]</scope>
    <source>
        <strain evidence="1 2">JAL-560-SIM</strain>
    </source>
</reference>
<name>A0A5B1AEK1_MYCSI</name>
<dbReference type="PANTHER" id="PTHR45527">
    <property type="entry name" value="NONRIBOSOMAL PEPTIDE SYNTHETASE"/>
    <property type="match status" value="1"/>
</dbReference>
<feature type="non-terminal residue" evidence="1">
    <location>
        <position position="79"/>
    </location>
</feature>
<sequence>VPEAVTRCPAELHQLLVSERVDVLSQTPSAAAVLPTHELESVTLVVGGEACPADVVDRWAPGRTMINAYGPSETMLCVA</sequence>
<feature type="non-terminal residue" evidence="1">
    <location>
        <position position="1"/>
    </location>
</feature>
<keyword evidence="2" id="KW-1185">Reference proteome</keyword>
<dbReference type="GO" id="GO:0005829">
    <property type="term" value="C:cytosol"/>
    <property type="evidence" value="ECO:0007669"/>
    <property type="project" value="TreeGrafter"/>
</dbReference>
<dbReference type="GO" id="GO:0043041">
    <property type="term" value="P:amino acid activation for nonribosomal peptide biosynthetic process"/>
    <property type="evidence" value="ECO:0007669"/>
    <property type="project" value="TreeGrafter"/>
</dbReference>
<protein>
    <submittedName>
        <fullName evidence="1">AMP-binding protein</fullName>
    </submittedName>
</protein>
<dbReference type="GO" id="GO:0044550">
    <property type="term" value="P:secondary metabolite biosynthetic process"/>
    <property type="evidence" value="ECO:0007669"/>
    <property type="project" value="TreeGrafter"/>
</dbReference>
<dbReference type="Proteomes" id="UP000324701">
    <property type="component" value="Unassembled WGS sequence"/>
</dbReference>
<organism evidence="1 2">
    <name type="scientific">Mycobacterium simiae</name>
    <name type="common">Mycobacterium habana</name>
    <dbReference type="NCBI Taxonomy" id="1784"/>
    <lineage>
        <taxon>Bacteria</taxon>
        <taxon>Bacillati</taxon>
        <taxon>Actinomycetota</taxon>
        <taxon>Actinomycetes</taxon>
        <taxon>Mycobacteriales</taxon>
        <taxon>Mycobacteriaceae</taxon>
        <taxon>Mycobacterium</taxon>
        <taxon>Mycobacterium simiae complex</taxon>
    </lineage>
</organism>
<dbReference type="Gene3D" id="3.40.50.980">
    <property type="match status" value="1"/>
</dbReference>
<evidence type="ECO:0000313" key="2">
    <source>
        <dbReference type="Proteomes" id="UP000324701"/>
    </source>
</evidence>
<dbReference type="PANTHER" id="PTHR45527:SF14">
    <property type="entry name" value="PLIPASTATIN SYNTHASE SUBUNIT B"/>
    <property type="match status" value="1"/>
</dbReference>
<dbReference type="EMBL" id="VTZN01000666">
    <property type="protein sequence ID" value="KAA1234677.1"/>
    <property type="molecule type" value="Genomic_DNA"/>
</dbReference>
<dbReference type="AlphaFoldDB" id="A0A5B1AEK1"/>
<dbReference type="OrthoDB" id="3691933at2"/>
<proteinExistence type="predicted"/>
<dbReference type="GO" id="GO:0031177">
    <property type="term" value="F:phosphopantetheine binding"/>
    <property type="evidence" value="ECO:0007669"/>
    <property type="project" value="TreeGrafter"/>
</dbReference>